<dbReference type="EMBL" id="JAINUG010000005">
    <property type="protein sequence ID" value="KAJ8416751.1"/>
    <property type="molecule type" value="Genomic_DNA"/>
</dbReference>
<sequence length="725" mass="79923">MEDAWSLGVKHKDPNGFVNRVFNVSLDMDKEMGIMRIQDPNQGDTPAPCPSLEDRDMVTSRRKPRAAGIWRILARRKTTIAGERRPHSMILPGEASIPRLSFVDKVRSFKKLKSPSVFKGRSFKLYGANFSAALKDEPKAEFPCQDYPAHTYTQRNPFRNKGKRHSYAGHTKDFDCSFEGRDITSPSENEVLQNLSSSQNDCKLWEGAPHANAKTHPNFTNCNNSAAHKEQPWRDCPKMAQGGRRSHGADVWSYLRKISLMGKGGSGMSEKSIDSEFHTLDKTIESDSASADFECVRDLNPPPMAAAVDGKGGHFRGLFRFFSSVAETARKWRNSARSFSPPDGARSPLGSPCSQRARPFTQDVILNLSNEDMGVSSSSPDSGSCEAMSTACIIEGGSPHVVLKSWKVCPDSLGPNGHPLDLPVNLGTPHGSPCMPKAPVEHHIRCEIPESRTLLEVETGSDCSPTKETGDAGKDKDYADVSVSASPKRDQGNQRNAGGIENCSDTDSAPEHLENVLKDVAAGFCLERDGPADHGSVPVAVTSPTRRKRRPVSVYTPQLSLQCPILEEGVVFSGRDGHDSPLWKRRAGPGEPVMRRPLMRRRPHSVIDGSVPMETEPMHPLRPMSRPPGLSPRDPPFGATLQRCRSLPLSQSTPTGLEQTSWTHVSTQPGDVVRKLQSEVSWRHDGHTGTIRRRLLRPGSEQLHINTRAWWIHTKPGQWLAPVNN</sequence>
<accession>A0AAD7TAU1</accession>
<feature type="region of interest" description="Disordered" evidence="1">
    <location>
        <begin position="457"/>
        <end position="505"/>
    </location>
</feature>
<dbReference type="AlphaFoldDB" id="A0AAD7TAU1"/>
<proteinExistence type="predicted"/>
<gene>
    <name evidence="2" type="ORF">AAFF_G00326290</name>
</gene>
<feature type="compositionally biased region" description="Basic and acidic residues" evidence="1">
    <location>
        <begin position="468"/>
        <end position="479"/>
    </location>
</feature>
<organism evidence="2 3">
    <name type="scientific">Aldrovandia affinis</name>
    <dbReference type="NCBI Taxonomy" id="143900"/>
    <lineage>
        <taxon>Eukaryota</taxon>
        <taxon>Metazoa</taxon>
        <taxon>Chordata</taxon>
        <taxon>Craniata</taxon>
        <taxon>Vertebrata</taxon>
        <taxon>Euteleostomi</taxon>
        <taxon>Actinopterygii</taxon>
        <taxon>Neopterygii</taxon>
        <taxon>Teleostei</taxon>
        <taxon>Notacanthiformes</taxon>
        <taxon>Halosauridae</taxon>
        <taxon>Aldrovandia</taxon>
    </lineage>
</organism>
<dbReference type="Proteomes" id="UP001221898">
    <property type="component" value="Unassembled WGS sequence"/>
</dbReference>
<evidence type="ECO:0000313" key="3">
    <source>
        <dbReference type="Proteomes" id="UP001221898"/>
    </source>
</evidence>
<protein>
    <submittedName>
        <fullName evidence="2">Uncharacterized protein</fullName>
    </submittedName>
</protein>
<keyword evidence="3" id="KW-1185">Reference proteome</keyword>
<feature type="region of interest" description="Disordered" evidence="1">
    <location>
        <begin position="576"/>
        <end position="595"/>
    </location>
</feature>
<comment type="caution">
    <text evidence="2">The sequence shown here is derived from an EMBL/GenBank/DDBJ whole genome shotgun (WGS) entry which is preliminary data.</text>
</comment>
<evidence type="ECO:0000313" key="2">
    <source>
        <dbReference type="EMBL" id="KAJ8416751.1"/>
    </source>
</evidence>
<feature type="region of interest" description="Disordered" evidence="1">
    <location>
        <begin position="608"/>
        <end position="629"/>
    </location>
</feature>
<name>A0AAD7TAU1_9TELE</name>
<feature type="region of interest" description="Disordered" evidence="1">
    <location>
        <begin position="335"/>
        <end position="354"/>
    </location>
</feature>
<evidence type="ECO:0000256" key="1">
    <source>
        <dbReference type="SAM" id="MobiDB-lite"/>
    </source>
</evidence>
<reference evidence="2" key="1">
    <citation type="journal article" date="2023" name="Science">
        <title>Genome structures resolve the early diversification of teleost fishes.</title>
        <authorList>
            <person name="Parey E."/>
            <person name="Louis A."/>
            <person name="Montfort J."/>
            <person name="Bouchez O."/>
            <person name="Roques C."/>
            <person name="Iampietro C."/>
            <person name="Lluch J."/>
            <person name="Castinel A."/>
            <person name="Donnadieu C."/>
            <person name="Desvignes T."/>
            <person name="Floi Bucao C."/>
            <person name="Jouanno E."/>
            <person name="Wen M."/>
            <person name="Mejri S."/>
            <person name="Dirks R."/>
            <person name="Jansen H."/>
            <person name="Henkel C."/>
            <person name="Chen W.J."/>
            <person name="Zahm M."/>
            <person name="Cabau C."/>
            <person name="Klopp C."/>
            <person name="Thompson A.W."/>
            <person name="Robinson-Rechavi M."/>
            <person name="Braasch I."/>
            <person name="Lecointre G."/>
            <person name="Bobe J."/>
            <person name="Postlethwait J.H."/>
            <person name="Berthelot C."/>
            <person name="Roest Crollius H."/>
            <person name="Guiguen Y."/>
        </authorList>
    </citation>
    <scope>NUCLEOTIDE SEQUENCE</scope>
    <source>
        <strain evidence="2">NC1722</strain>
    </source>
</reference>